<dbReference type="Proteomes" id="UP000570595">
    <property type="component" value="Unassembled WGS sequence"/>
</dbReference>
<feature type="domain" description="SDA1 middle" evidence="8">
    <location>
        <begin position="586"/>
        <end position="758"/>
    </location>
</feature>
<feature type="compositionally biased region" description="Basic and acidic residues" evidence="7">
    <location>
        <begin position="747"/>
        <end position="772"/>
    </location>
</feature>
<evidence type="ECO:0000259" key="9">
    <source>
        <dbReference type="Pfam" id="PF08158"/>
    </source>
</evidence>
<dbReference type="Pfam" id="PF05285">
    <property type="entry name" value="SDA1_dom"/>
    <property type="match status" value="1"/>
</dbReference>
<evidence type="ECO:0000256" key="6">
    <source>
        <dbReference type="RuleBase" id="RU365057"/>
    </source>
</evidence>
<feature type="compositionally biased region" description="Basic residues" evidence="7">
    <location>
        <begin position="175"/>
        <end position="184"/>
    </location>
</feature>
<feature type="region of interest" description="Disordered" evidence="7">
    <location>
        <begin position="581"/>
        <end position="662"/>
    </location>
</feature>
<evidence type="ECO:0000313" key="14">
    <source>
        <dbReference type="Proteomes" id="UP000572268"/>
    </source>
</evidence>
<feature type="compositionally biased region" description="Basic residues" evidence="7">
    <location>
        <begin position="1"/>
        <end position="14"/>
    </location>
</feature>
<keyword evidence="2 6" id="KW-0813">Transport</keyword>
<dbReference type="InterPro" id="IPR016024">
    <property type="entry name" value="ARM-type_fold"/>
</dbReference>
<accession>A0A7J6MBQ2</accession>
<evidence type="ECO:0000313" key="13">
    <source>
        <dbReference type="Proteomes" id="UP000570595"/>
    </source>
</evidence>
<protein>
    <recommendedName>
        <fullName evidence="6">Protein SDA1</fullName>
    </recommendedName>
</protein>
<keyword evidence="4 6" id="KW-0653">Protein transport</keyword>
<feature type="domain" description="SDA1 C-terminal" evidence="10">
    <location>
        <begin position="772"/>
        <end position="818"/>
    </location>
</feature>
<dbReference type="Pfam" id="PF08158">
    <property type="entry name" value="SDA1_HEAT"/>
    <property type="match status" value="2"/>
</dbReference>
<feature type="compositionally biased region" description="Basic and acidic residues" evidence="7">
    <location>
        <begin position="315"/>
        <end position="324"/>
    </location>
</feature>
<feature type="domain" description="SDA1 N-terminal" evidence="9">
    <location>
        <begin position="214"/>
        <end position="509"/>
    </location>
</feature>
<dbReference type="GO" id="GO:0000055">
    <property type="term" value="P:ribosomal large subunit export from nucleus"/>
    <property type="evidence" value="ECO:0007669"/>
    <property type="project" value="UniProtKB-UniRule"/>
</dbReference>
<feature type="region of interest" description="Disordered" evidence="7">
    <location>
        <begin position="683"/>
        <end position="828"/>
    </location>
</feature>
<dbReference type="InterPro" id="IPR027312">
    <property type="entry name" value="Sda1"/>
</dbReference>
<dbReference type="EMBL" id="JABAHT010000029">
    <property type="protein sequence ID" value="KAF4669022.1"/>
    <property type="molecule type" value="Genomic_DNA"/>
</dbReference>
<comment type="caution">
    <text evidence="11">The sequence shown here is derived from an EMBL/GenBank/DDBJ whole genome shotgun (WGS) entry which is preliminary data.</text>
</comment>
<comment type="function">
    <text evidence="6">Required for 60S pre-ribosomal subunits export to the cytoplasm.</text>
</comment>
<dbReference type="PANTHER" id="PTHR12730:SF0">
    <property type="entry name" value="PROTEIN SDA1 HOMOLOG"/>
    <property type="match status" value="1"/>
</dbReference>
<evidence type="ECO:0000256" key="4">
    <source>
        <dbReference type="ARBA" id="ARBA00022927"/>
    </source>
</evidence>
<dbReference type="Proteomes" id="UP000572268">
    <property type="component" value="Unassembled WGS sequence"/>
</dbReference>
<feature type="compositionally biased region" description="Basic and acidic residues" evidence="7">
    <location>
        <begin position="550"/>
        <end position="560"/>
    </location>
</feature>
<dbReference type="InterPro" id="IPR048292">
    <property type="entry name" value="SDA1_C"/>
</dbReference>
<dbReference type="EMBL" id="JABANN010000014">
    <property type="protein sequence ID" value="KAF4675478.1"/>
    <property type="molecule type" value="Genomic_DNA"/>
</dbReference>
<dbReference type="PANTHER" id="PTHR12730">
    <property type="entry name" value="HSDA/SDA1-RELATED"/>
    <property type="match status" value="1"/>
</dbReference>
<dbReference type="OrthoDB" id="2196187at2759"/>
<organism evidence="11 13">
    <name type="scientific">Perkinsus olseni</name>
    <name type="common">Perkinsus atlanticus</name>
    <dbReference type="NCBI Taxonomy" id="32597"/>
    <lineage>
        <taxon>Eukaryota</taxon>
        <taxon>Sar</taxon>
        <taxon>Alveolata</taxon>
        <taxon>Perkinsozoa</taxon>
        <taxon>Perkinsea</taxon>
        <taxon>Perkinsida</taxon>
        <taxon>Perkinsidae</taxon>
        <taxon>Perkinsus</taxon>
    </lineage>
</organism>
<feature type="region of interest" description="Disordered" evidence="7">
    <location>
        <begin position="301"/>
        <end position="357"/>
    </location>
</feature>
<evidence type="ECO:0000256" key="3">
    <source>
        <dbReference type="ARBA" id="ARBA00022517"/>
    </source>
</evidence>
<dbReference type="InterPro" id="IPR012977">
    <property type="entry name" value="SDA1_N"/>
</dbReference>
<feature type="compositionally biased region" description="Acidic residues" evidence="7">
    <location>
        <begin position="704"/>
        <end position="719"/>
    </location>
</feature>
<evidence type="ECO:0000313" key="11">
    <source>
        <dbReference type="EMBL" id="KAF4669022.1"/>
    </source>
</evidence>
<proteinExistence type="inferred from homology"/>
<keyword evidence="5 6" id="KW-0539">Nucleus</keyword>
<dbReference type="GO" id="GO:0015031">
    <property type="term" value="P:protein transport"/>
    <property type="evidence" value="ECO:0007669"/>
    <property type="project" value="UniProtKB-KW"/>
</dbReference>
<comment type="subcellular location">
    <subcellularLocation>
        <location evidence="6">Nucleus</location>
        <location evidence="6">Nucleolus</location>
    </subcellularLocation>
</comment>
<feature type="region of interest" description="Disordered" evidence="7">
    <location>
        <begin position="540"/>
        <end position="561"/>
    </location>
</feature>
<comment type="similarity">
    <text evidence="1 6">Belongs to the SDA1 family.</text>
</comment>
<dbReference type="SUPFAM" id="SSF48371">
    <property type="entry name" value="ARM repeat"/>
    <property type="match status" value="1"/>
</dbReference>
<evidence type="ECO:0000259" key="8">
    <source>
        <dbReference type="Pfam" id="PF05285"/>
    </source>
</evidence>
<dbReference type="Pfam" id="PF21638">
    <property type="entry name" value="SDA1_C"/>
    <property type="match status" value="1"/>
</dbReference>
<gene>
    <name evidence="11" type="primary">SDAD1</name>
    <name evidence="12" type="ORF">FOL46_001417</name>
    <name evidence="11" type="ORF">FOZ61_005158</name>
</gene>
<dbReference type="InterPro" id="IPR007949">
    <property type="entry name" value="SDA1_MD"/>
</dbReference>
<feature type="region of interest" description="Disordered" evidence="7">
    <location>
        <begin position="1"/>
        <end position="28"/>
    </location>
</feature>
<feature type="compositionally biased region" description="Acidic residues" evidence="7">
    <location>
        <begin position="584"/>
        <end position="650"/>
    </location>
</feature>
<dbReference type="GO" id="GO:0005730">
    <property type="term" value="C:nucleolus"/>
    <property type="evidence" value="ECO:0007669"/>
    <property type="project" value="UniProtKB-SubCell"/>
</dbReference>
<sequence length="828" mass="93235">MPPKHHKPIKAKARKTAEGDEDQDENSLSLPQLQNFIRRDPEAYIEDYRRQYEHFRSTAETLQLRPGRTQKSFNELTMFIAHVFHCYPNLREELNFPEILLRYLSKDPQQLHPEARRSMVGALLLIRSRGMIPLMKILPTLFRLFACDDKELRRTLQKSLLNDIINSTSTVGKAAGKKRKRRLNRGNDTTEASKGEKTEEKASKYLDPAPGLLRKDVQNFLVQQINKNSGKGATSASNEALLRGAAGLMIGLYMKRAWRDSSAVNSLAEVCLLSGSEAANKVSTAAVHLFLGNNFLAKMTASGDGHDSEAEEAEAAQKEVDRVAQEMTGAGKKTKGKTKRLERAKKAAEKKRKEIEGKGDVGSTDFTAIDLLHDPQNFAERLLQRCAARGSEAITFTKRSLLLSLCCRLVGRHELILLNLYPFLQRHLKPSNRDVTKTLACLATACHPQVPPTELQPVVRHVINNFISESCPPEVMAVGLNAVREICSRAPLALDADQLADLIEYRKYRQSKSVSIAGRALMNLYREVYPSMLQRSLRGKEASQAISKGVDSRPEYGREEVADDVYGASLLNRDDLLDKNGEGAEAEEESDKDEDAEEELEVDSDAVGEASDDDDEEEEAEEVEEEVEEEEADEDGVADDVDEVEEEEEERPAKRAKLAAEVVLGDDDFKNLRKLRLRQAMQLQLGDEEARKEYEEEAGNLYSSDDEGSSSDSDDDDEARGDAADWLVNPESLLGAKKVHGHNKMTKKQEKLMAVKEGRESKDHFKNRDRRGGTTNKEKRRNKPMMMGMNSERIKNRRQMRASDKLKNLQAHVRTLKKQVGPQKRRRK</sequence>
<feature type="compositionally biased region" description="Basic and acidic residues" evidence="7">
    <location>
        <begin position="339"/>
        <end position="357"/>
    </location>
</feature>
<feature type="compositionally biased region" description="Basic residues" evidence="7">
    <location>
        <begin position="737"/>
        <end position="746"/>
    </location>
</feature>
<evidence type="ECO:0000256" key="2">
    <source>
        <dbReference type="ARBA" id="ARBA00022448"/>
    </source>
</evidence>
<dbReference type="AlphaFoldDB" id="A0A7J6MBQ2"/>
<evidence type="ECO:0000313" key="12">
    <source>
        <dbReference type="EMBL" id="KAF4675478.1"/>
    </source>
</evidence>
<evidence type="ECO:0000256" key="1">
    <source>
        <dbReference type="ARBA" id="ARBA00005783"/>
    </source>
</evidence>
<dbReference type="GO" id="GO:0042273">
    <property type="term" value="P:ribosomal large subunit biogenesis"/>
    <property type="evidence" value="ECO:0007669"/>
    <property type="project" value="UniProtKB-UniRule"/>
</dbReference>
<feature type="compositionally biased region" description="Basic and acidic residues" evidence="7">
    <location>
        <begin position="191"/>
        <end position="204"/>
    </location>
</feature>
<evidence type="ECO:0000256" key="5">
    <source>
        <dbReference type="ARBA" id="ARBA00023242"/>
    </source>
</evidence>
<evidence type="ECO:0000259" key="10">
    <source>
        <dbReference type="Pfam" id="PF21638"/>
    </source>
</evidence>
<feature type="domain" description="SDA1 N-terminal" evidence="9">
    <location>
        <begin position="79"/>
        <end position="169"/>
    </location>
</feature>
<reference evidence="13 14" key="1">
    <citation type="submission" date="2020-04" db="EMBL/GenBank/DDBJ databases">
        <title>Perkinsus olseni comparative genomics.</title>
        <authorList>
            <person name="Bogema D.R."/>
        </authorList>
    </citation>
    <scope>NUCLEOTIDE SEQUENCE [LARGE SCALE GENOMIC DNA]</scope>
    <source>
        <strain evidence="11">ATCC PRA-179</strain>
        <strain evidence="12">ATCC PRA-31</strain>
    </source>
</reference>
<feature type="region of interest" description="Disordered" evidence="7">
    <location>
        <begin position="172"/>
        <end position="205"/>
    </location>
</feature>
<keyword evidence="3 6" id="KW-0690">Ribosome biogenesis</keyword>
<evidence type="ECO:0000256" key="7">
    <source>
        <dbReference type="SAM" id="MobiDB-lite"/>
    </source>
</evidence>
<name>A0A7J6MBQ2_PEROL</name>